<dbReference type="SMART" id="SM00220">
    <property type="entry name" value="S_TKc"/>
    <property type="match status" value="1"/>
</dbReference>
<dbReference type="InterPro" id="IPR008271">
    <property type="entry name" value="Ser/Thr_kinase_AS"/>
</dbReference>
<dbReference type="InterPro" id="IPR035925">
    <property type="entry name" value="BSD_dom_sf"/>
</dbReference>
<dbReference type="Gene3D" id="3.30.200.20">
    <property type="entry name" value="Phosphorylase Kinase, domain 1"/>
    <property type="match status" value="1"/>
</dbReference>
<evidence type="ECO:0000313" key="10">
    <source>
        <dbReference type="EMBL" id="GMH52247.1"/>
    </source>
</evidence>
<dbReference type="SUPFAM" id="SSF56112">
    <property type="entry name" value="Protein kinase-like (PK-like)"/>
    <property type="match status" value="1"/>
</dbReference>
<dbReference type="Gene3D" id="1.10.510.10">
    <property type="entry name" value="Transferase(Phosphotransferase) domain 1"/>
    <property type="match status" value="1"/>
</dbReference>
<keyword evidence="3" id="KW-0547">Nucleotide-binding</keyword>
<evidence type="ECO:0000259" key="9">
    <source>
        <dbReference type="PROSITE" id="PS50858"/>
    </source>
</evidence>
<evidence type="ECO:0008006" key="12">
    <source>
        <dbReference type="Google" id="ProtNLM"/>
    </source>
</evidence>
<evidence type="ECO:0000256" key="4">
    <source>
        <dbReference type="ARBA" id="ARBA00022777"/>
    </source>
</evidence>
<protein>
    <recommendedName>
        <fullName evidence="12">Protein kinase domain-containing protein</fullName>
    </recommendedName>
</protein>
<feature type="region of interest" description="Disordered" evidence="7">
    <location>
        <begin position="812"/>
        <end position="865"/>
    </location>
</feature>
<keyword evidence="6" id="KW-0175">Coiled coil</keyword>
<keyword evidence="11" id="KW-1185">Reference proteome</keyword>
<evidence type="ECO:0000256" key="6">
    <source>
        <dbReference type="SAM" id="Coils"/>
    </source>
</evidence>
<dbReference type="OrthoDB" id="9332038at2759"/>
<feature type="compositionally biased region" description="Low complexity" evidence="7">
    <location>
        <begin position="610"/>
        <end position="631"/>
    </location>
</feature>
<dbReference type="AlphaFoldDB" id="A0A9W7DRP2"/>
<dbReference type="PANTHER" id="PTHR24058:SF124">
    <property type="entry name" value="PROTEIN KINASE SUPERFAMILY PROTEIN"/>
    <property type="match status" value="1"/>
</dbReference>
<dbReference type="InterPro" id="IPR050494">
    <property type="entry name" value="Ser_Thr_dual-spec_kinase"/>
</dbReference>
<dbReference type="InterPro" id="IPR000719">
    <property type="entry name" value="Prot_kinase_dom"/>
</dbReference>
<evidence type="ECO:0000256" key="7">
    <source>
        <dbReference type="SAM" id="MobiDB-lite"/>
    </source>
</evidence>
<feature type="compositionally biased region" description="Pro residues" evidence="7">
    <location>
        <begin position="664"/>
        <end position="676"/>
    </location>
</feature>
<dbReference type="PANTHER" id="PTHR24058">
    <property type="entry name" value="DUAL SPECIFICITY PROTEIN KINASE"/>
    <property type="match status" value="1"/>
</dbReference>
<dbReference type="SMART" id="SM00751">
    <property type="entry name" value="BSD"/>
    <property type="match status" value="1"/>
</dbReference>
<keyword evidence="4" id="KW-0418">Kinase</keyword>
<comment type="caution">
    <text evidence="10">The sequence shown here is derived from an EMBL/GenBank/DDBJ whole genome shotgun (WGS) entry which is preliminary data.</text>
</comment>
<dbReference type="InterPro" id="IPR011009">
    <property type="entry name" value="Kinase-like_dom_sf"/>
</dbReference>
<dbReference type="PROSITE" id="PS50011">
    <property type="entry name" value="PROTEIN_KINASE_DOM"/>
    <property type="match status" value="1"/>
</dbReference>
<feature type="region of interest" description="Disordered" evidence="7">
    <location>
        <begin position="456"/>
        <end position="507"/>
    </location>
</feature>
<dbReference type="GO" id="GO:0005524">
    <property type="term" value="F:ATP binding"/>
    <property type="evidence" value="ECO:0007669"/>
    <property type="project" value="UniProtKB-KW"/>
</dbReference>
<dbReference type="SUPFAM" id="SSF140383">
    <property type="entry name" value="BSD domain-like"/>
    <property type="match status" value="1"/>
</dbReference>
<name>A0A9W7DRP2_9STRA</name>
<evidence type="ECO:0000313" key="11">
    <source>
        <dbReference type="Proteomes" id="UP001165082"/>
    </source>
</evidence>
<sequence length="1211" mass="132669">MWANLTKDLGAFVSEASSTLQSLDTQLSGAVSGDDVESTSFPRPPPPALAGSSAGSTPLVVDGEILDIASPPGLTVGARVASVSNSLMRYDSTFTSPLSPDYDLVEQSELDAFVEGFDANSKTAEIEVLLSDGGDGGVKEAFEEFVPEIVPYKEFWTRYFFRFSDVEGSLERNEMIVHRLQQEFDDGIVDGIGSLLSGVGSRLQKVKQTVAAKVTEVAADFDATMAATTEDAEGYEGALKAKNDEIKRLRSEFAVALKAKEMEVEDMTRRIVELQMEEEKREEASGGAPPPQKKEQDLGGAQPDHARAADEGETLQKIAAAVESATSELQQRLEVRLKDAVKREGETWAAKLGEVEEELGRRNEAIKGVEEVTLEEEKKMMEEAMKVVEVKEVEAKEEGTDAEATIAKLKEEVLTWQGRAQKCRDDRTLVVAEKKKSDALLNSTVSELRDQVAMLEKRAGAAEERAERAERADKESVKSNASSGVMVQGQVKEEGEEDGSKSNPSGSISVLQRAFDALASVSQEHTVDQWRDFLTLMIEEENKDNEGDESVLPPSRKGSEGDIMDELSYEEKILLAVRKGSTPVLGPMGASGRTGVVLDEIDAIDINEANPYNDNYDGDNNNVNDNNNVDDNNIEDDDNTNDDNTMPSPPPSPNEVESHSHLPLPTPPTPPSPSSPPSLFTSLFSHLLPHTPSLPSISPATTSSPATTASPSPPPSPASVGPVIAIQTDVITGSQLLGLEREYDAVVMELRISSENELRRNVGLQGHGNRTKLQNGEVNPSNDSNIAKKVSEDGEDDGRFEEDLKRAEEALEKMEVIPLPPEEEEEEEEEDDSSVEEEGGRDRRKSDTVVKTSNSDDSSCLDYVSLPGLPPTLPFPPLSLPPPPPKTGGGLKAFSLKIVYEAHKTGFEKEKDFIPSVGSVVGGVYIIEDALGEAAFSRTYRAADLRGGEEVCLKIIKSSNKDFFDQGLDECKILGVVNGEWGCLKGKGEFYYKEHLVIVTELLKLDLYEFSTFISTTDSPPYFTLPRLAYLSYQLLLSLSHLNSLSLVHCDIKPENILMESYGGCRCKVIDFGSGCFEGDWKSGYVQSRSYRAPEVICGLDWNHKVDVWSLGCVLFELYTNQVLFTNSSVPTMLARMQGLCGSFPKWMLGEGKEVGRFFTKAGCVYEEIDEEDEGDWEDDEVRLMIHSPVPTTFERVLGFEDKVAGEMERR</sequence>
<feature type="compositionally biased region" description="Acidic residues" evidence="7">
    <location>
        <begin position="821"/>
        <end position="837"/>
    </location>
</feature>
<feature type="domain" description="Protein kinase" evidence="8">
    <location>
        <begin position="925"/>
        <end position="1211"/>
    </location>
</feature>
<proteinExistence type="predicted"/>
<feature type="region of interest" description="Disordered" evidence="7">
    <location>
        <begin position="25"/>
        <end position="55"/>
    </location>
</feature>
<feature type="domain" description="BSD" evidence="9">
    <location>
        <begin position="113"/>
        <end position="167"/>
    </location>
</feature>
<dbReference type="InterPro" id="IPR005607">
    <property type="entry name" value="BSD_dom"/>
</dbReference>
<keyword evidence="1" id="KW-0723">Serine/threonine-protein kinase</keyword>
<evidence type="ECO:0000256" key="2">
    <source>
        <dbReference type="ARBA" id="ARBA00022679"/>
    </source>
</evidence>
<feature type="compositionally biased region" description="Acidic residues" evidence="7">
    <location>
        <begin position="632"/>
        <end position="641"/>
    </location>
</feature>
<keyword evidence="5" id="KW-0067">ATP-binding</keyword>
<feature type="compositionally biased region" description="Basic and acidic residues" evidence="7">
    <location>
        <begin position="456"/>
        <end position="477"/>
    </location>
</feature>
<reference evidence="10" key="1">
    <citation type="submission" date="2022-07" db="EMBL/GenBank/DDBJ databases">
        <title>Genome analysis of Parmales, a sister group of diatoms, reveals the evolutionary specialization of diatoms from phago-mixotrophs to photoautotrophs.</title>
        <authorList>
            <person name="Ban H."/>
            <person name="Sato S."/>
            <person name="Yoshikawa S."/>
            <person name="Kazumasa Y."/>
            <person name="Nakamura Y."/>
            <person name="Ichinomiya M."/>
            <person name="Saitoh K."/>
            <person name="Sato N."/>
            <person name="Blanc-Mathieu R."/>
            <person name="Endo H."/>
            <person name="Kuwata A."/>
            <person name="Ogata H."/>
        </authorList>
    </citation>
    <scope>NUCLEOTIDE SEQUENCE</scope>
</reference>
<feature type="compositionally biased region" description="Basic and acidic residues" evidence="7">
    <location>
        <begin position="838"/>
        <end position="848"/>
    </location>
</feature>
<gene>
    <name evidence="10" type="ORF">TrRE_jg6543</name>
</gene>
<keyword evidence="2" id="KW-0808">Transferase</keyword>
<dbReference type="PROSITE" id="PS50858">
    <property type="entry name" value="BSD"/>
    <property type="match status" value="1"/>
</dbReference>
<dbReference type="Proteomes" id="UP001165082">
    <property type="component" value="Unassembled WGS sequence"/>
</dbReference>
<feature type="coiled-coil region" evidence="6">
    <location>
        <begin position="374"/>
        <end position="412"/>
    </location>
</feature>
<dbReference type="GO" id="GO:0004674">
    <property type="term" value="F:protein serine/threonine kinase activity"/>
    <property type="evidence" value="ECO:0007669"/>
    <property type="project" value="UniProtKB-KW"/>
</dbReference>
<feature type="compositionally biased region" description="Polar residues" evidence="7">
    <location>
        <begin position="849"/>
        <end position="858"/>
    </location>
</feature>
<evidence type="ECO:0000256" key="5">
    <source>
        <dbReference type="ARBA" id="ARBA00022840"/>
    </source>
</evidence>
<feature type="compositionally biased region" description="Low complexity" evidence="7">
    <location>
        <begin position="677"/>
        <end position="710"/>
    </location>
</feature>
<dbReference type="Pfam" id="PF00069">
    <property type="entry name" value="Pkinase"/>
    <property type="match status" value="1"/>
</dbReference>
<accession>A0A9W7DRP2</accession>
<dbReference type="EMBL" id="BRXZ01002014">
    <property type="protein sequence ID" value="GMH52247.1"/>
    <property type="molecule type" value="Genomic_DNA"/>
</dbReference>
<dbReference type="Pfam" id="PF03909">
    <property type="entry name" value="BSD"/>
    <property type="match status" value="1"/>
</dbReference>
<feature type="compositionally biased region" description="Polar residues" evidence="7">
    <location>
        <begin position="771"/>
        <end position="785"/>
    </location>
</feature>
<feature type="region of interest" description="Disordered" evidence="7">
    <location>
        <begin position="541"/>
        <end position="562"/>
    </location>
</feature>
<feature type="region of interest" description="Disordered" evidence="7">
    <location>
        <begin position="609"/>
        <end position="721"/>
    </location>
</feature>
<organism evidence="10 11">
    <name type="scientific">Triparma retinervis</name>
    <dbReference type="NCBI Taxonomy" id="2557542"/>
    <lineage>
        <taxon>Eukaryota</taxon>
        <taxon>Sar</taxon>
        <taxon>Stramenopiles</taxon>
        <taxon>Ochrophyta</taxon>
        <taxon>Bolidophyceae</taxon>
        <taxon>Parmales</taxon>
        <taxon>Triparmaceae</taxon>
        <taxon>Triparma</taxon>
    </lineage>
</organism>
<evidence type="ECO:0000256" key="3">
    <source>
        <dbReference type="ARBA" id="ARBA00022741"/>
    </source>
</evidence>
<dbReference type="Gene3D" id="1.10.3970.10">
    <property type="entry name" value="BSD domain"/>
    <property type="match status" value="1"/>
</dbReference>
<dbReference type="PROSITE" id="PS00108">
    <property type="entry name" value="PROTEIN_KINASE_ST"/>
    <property type="match status" value="1"/>
</dbReference>
<feature type="region of interest" description="Disordered" evidence="7">
    <location>
        <begin position="761"/>
        <end position="800"/>
    </location>
</feature>
<evidence type="ECO:0000259" key="8">
    <source>
        <dbReference type="PROSITE" id="PS50011"/>
    </source>
</evidence>
<feature type="region of interest" description="Disordered" evidence="7">
    <location>
        <begin position="277"/>
        <end position="311"/>
    </location>
</feature>
<evidence type="ECO:0000256" key="1">
    <source>
        <dbReference type="ARBA" id="ARBA00022527"/>
    </source>
</evidence>